<feature type="region of interest" description="Disordered" evidence="1">
    <location>
        <begin position="56"/>
        <end position="84"/>
    </location>
</feature>
<feature type="compositionally biased region" description="Basic residues" evidence="1">
    <location>
        <begin position="56"/>
        <end position="65"/>
    </location>
</feature>
<feature type="compositionally biased region" description="Basic and acidic residues" evidence="1">
    <location>
        <begin position="66"/>
        <end position="84"/>
    </location>
</feature>
<protein>
    <submittedName>
        <fullName evidence="2">Uncharacterized protein</fullName>
    </submittedName>
</protein>
<keyword evidence="3" id="KW-1185">Reference proteome</keyword>
<dbReference type="EMBL" id="CU633750">
    <property type="protein sequence ID" value="CAP63215.1"/>
    <property type="molecule type" value="Genomic_DNA"/>
</dbReference>
<dbReference type="AlphaFoldDB" id="B2AHG6"/>
<dbReference type="HOGENOM" id="CLU_2521978_0_0_4"/>
<reference evidence="2 3" key="1">
    <citation type="journal article" date="2008" name="Genome Res.">
        <title>Genome sequence of the beta-rhizobium Cupriavidus taiwanensis and comparative genomics of rhizobia.</title>
        <authorList>
            <person name="Amadou C."/>
            <person name="Pascal G."/>
            <person name="Mangenot S."/>
            <person name="Glew M."/>
            <person name="Bontemps C."/>
            <person name="Capela D."/>
            <person name="Carrere S."/>
            <person name="Cruveiller S."/>
            <person name="Dossat C."/>
            <person name="Lajus A."/>
            <person name="Marchetti M."/>
            <person name="Poinsot V."/>
            <person name="Rouy Z."/>
            <person name="Servin B."/>
            <person name="Saad M."/>
            <person name="Schenowitz C."/>
            <person name="Barbe V."/>
            <person name="Batut J."/>
            <person name="Medigue C."/>
            <person name="Masson-Boivin C."/>
        </authorList>
    </citation>
    <scope>NUCLEOTIDE SEQUENCE [LARGE SCALE GENOMIC DNA]</scope>
    <source>
        <strain evidence="3">DSM 17343 / BCRC 17206 / CCUG 44338 / CIP 107171 / LMG 19424 / R1</strain>
    </source>
</reference>
<organism evidence="2 3">
    <name type="scientific">Cupriavidus taiwanensis (strain DSM 17343 / BCRC 17206 / CCUG 44338 / CIP 107171 / LMG 19424 / R1)</name>
    <name type="common">Ralstonia taiwanensis (strain LMG 19424)</name>
    <dbReference type="NCBI Taxonomy" id="977880"/>
    <lineage>
        <taxon>Bacteria</taxon>
        <taxon>Pseudomonadati</taxon>
        <taxon>Pseudomonadota</taxon>
        <taxon>Betaproteobacteria</taxon>
        <taxon>Burkholderiales</taxon>
        <taxon>Burkholderiaceae</taxon>
        <taxon>Cupriavidus</taxon>
    </lineage>
</organism>
<dbReference type="KEGG" id="cti:RALTA_B0010"/>
<sequence length="84" mass="9343">MNLQARAAVVQRHPARAPGAAVHLCEPAVRAWLCGPPCDADRILDRTVRRVVRTMPHRYATRARPAKKEARRPGDHAGFENAAR</sequence>
<accession>B2AHG6</accession>
<evidence type="ECO:0000313" key="2">
    <source>
        <dbReference type="EMBL" id="CAP63215.1"/>
    </source>
</evidence>
<dbReference type="Proteomes" id="UP000001692">
    <property type="component" value="Chromosome 2"/>
</dbReference>
<evidence type="ECO:0000256" key="1">
    <source>
        <dbReference type="SAM" id="MobiDB-lite"/>
    </source>
</evidence>
<name>B2AHG6_CUPTR</name>
<proteinExistence type="predicted"/>
<gene>
    <name evidence="2" type="ordered locus">RALTA_B0010</name>
</gene>
<evidence type="ECO:0000313" key="3">
    <source>
        <dbReference type="Proteomes" id="UP000001692"/>
    </source>
</evidence>